<dbReference type="GO" id="GO:0060003">
    <property type="term" value="P:copper ion export"/>
    <property type="evidence" value="ECO:0007669"/>
    <property type="project" value="TreeGrafter"/>
</dbReference>
<comment type="caution">
    <text evidence="4">The sequence shown here is derived from an EMBL/GenBank/DDBJ whole genome shotgun (WGS) entry which is preliminary data.</text>
</comment>
<dbReference type="InterPro" id="IPR051909">
    <property type="entry name" value="MFP_Cation_Efflux"/>
</dbReference>
<dbReference type="STRING" id="314230.DSM3645_02208"/>
<dbReference type="Gene3D" id="1.10.287.470">
    <property type="entry name" value="Helix hairpin bin"/>
    <property type="match status" value="1"/>
</dbReference>
<sequence length="465" mass="51342">MENRMNVPQKTGSGWIWPTVVVVGILAVTAASSVYWWSLLDQKGAPAADAHAGEPHEDEHDHAAHAGHSEGTSIELSANGLKNIGYRPLTLELGTYTRRINLPAMVVERPGRTQIHISSPLTGVISKIYPMQGSAVAPGSPLFEIRLTFEELVTAQSDLIRTAENLEVVNSEIARLKSLTEGIVPGKRILEQEYEKQKLEASLKADRQALLLHGLTQQQVDAITQERRLFQTLTVNAPEHAHDGDACSMDHFFHVQNIAINVGQQVQAGQLMGIVADHCELYIEGKAFEDDAVRLREAAANGWPVTAELMSGKDEREKIENLQLLYLSDVVDSQSRAFHFYLSLPNDVVTDKAAANGHRYIEWRFKPGQRMEVRVPIAQWKDRLVVPVSAIVEEGAESYVYQQNGDHFDRVPVHVEFRDQEAVVVANDGSIFPGDVIAARGAYQIHLAIKNKSGGAVDPHAGHNH</sequence>
<dbReference type="Gene3D" id="2.40.420.20">
    <property type="match status" value="1"/>
</dbReference>
<keyword evidence="3" id="KW-0812">Transmembrane</keyword>
<proteinExistence type="predicted"/>
<evidence type="ECO:0000256" key="2">
    <source>
        <dbReference type="SAM" id="MobiDB-lite"/>
    </source>
</evidence>
<feature type="region of interest" description="Disordered" evidence="2">
    <location>
        <begin position="47"/>
        <end position="69"/>
    </location>
</feature>
<feature type="compositionally biased region" description="Basic and acidic residues" evidence="2">
    <location>
        <begin position="51"/>
        <end position="68"/>
    </location>
</feature>
<feature type="transmembrane region" description="Helical" evidence="3">
    <location>
        <begin position="15"/>
        <end position="37"/>
    </location>
</feature>
<dbReference type="PANTHER" id="PTHR30097:SF4">
    <property type="entry name" value="SLR6042 PROTEIN"/>
    <property type="match status" value="1"/>
</dbReference>
<dbReference type="AlphaFoldDB" id="A3ZVA5"/>
<gene>
    <name evidence="4" type="ORF">DSM3645_02208</name>
</gene>
<dbReference type="PANTHER" id="PTHR30097">
    <property type="entry name" value="CATION EFFLUX SYSTEM PROTEIN CUSB"/>
    <property type="match status" value="1"/>
</dbReference>
<keyword evidence="3" id="KW-1133">Transmembrane helix</keyword>
<dbReference type="eggNOG" id="COG0845">
    <property type="taxonomic scope" value="Bacteria"/>
</dbReference>
<reference evidence="4 5" key="1">
    <citation type="submission" date="2006-02" db="EMBL/GenBank/DDBJ databases">
        <authorList>
            <person name="Amann R."/>
            <person name="Ferriera S."/>
            <person name="Johnson J."/>
            <person name="Kravitz S."/>
            <person name="Halpern A."/>
            <person name="Remington K."/>
            <person name="Beeson K."/>
            <person name="Tran B."/>
            <person name="Rogers Y.-H."/>
            <person name="Friedman R."/>
            <person name="Venter J.C."/>
        </authorList>
    </citation>
    <scope>NUCLEOTIDE SEQUENCE [LARGE SCALE GENOMIC DNA]</scope>
    <source>
        <strain evidence="4 5">DSM 3645</strain>
    </source>
</reference>
<dbReference type="Proteomes" id="UP000004358">
    <property type="component" value="Unassembled WGS sequence"/>
</dbReference>
<keyword evidence="1" id="KW-0813">Transport</keyword>
<evidence type="ECO:0000313" key="4">
    <source>
        <dbReference type="EMBL" id="EAQ79251.1"/>
    </source>
</evidence>
<dbReference type="GO" id="GO:0030313">
    <property type="term" value="C:cell envelope"/>
    <property type="evidence" value="ECO:0007669"/>
    <property type="project" value="TreeGrafter"/>
</dbReference>
<dbReference type="GO" id="GO:0015679">
    <property type="term" value="P:plasma membrane copper ion transport"/>
    <property type="evidence" value="ECO:0007669"/>
    <property type="project" value="TreeGrafter"/>
</dbReference>
<evidence type="ECO:0000313" key="5">
    <source>
        <dbReference type="Proteomes" id="UP000004358"/>
    </source>
</evidence>
<protein>
    <submittedName>
        <fullName evidence="4">MchE protein-like</fullName>
    </submittedName>
</protein>
<keyword evidence="3" id="KW-0472">Membrane</keyword>
<dbReference type="Gene3D" id="2.40.50.100">
    <property type="match status" value="1"/>
</dbReference>
<dbReference type="EMBL" id="AANZ01000014">
    <property type="protein sequence ID" value="EAQ79251.1"/>
    <property type="molecule type" value="Genomic_DNA"/>
</dbReference>
<evidence type="ECO:0000256" key="3">
    <source>
        <dbReference type="SAM" id="Phobius"/>
    </source>
</evidence>
<evidence type="ECO:0000256" key="1">
    <source>
        <dbReference type="ARBA" id="ARBA00022448"/>
    </source>
</evidence>
<dbReference type="HOGENOM" id="CLU_527695_0_0_0"/>
<accession>A3ZVA5</accession>
<organism evidence="4 5">
    <name type="scientific">Blastopirellula marina DSM 3645</name>
    <dbReference type="NCBI Taxonomy" id="314230"/>
    <lineage>
        <taxon>Bacteria</taxon>
        <taxon>Pseudomonadati</taxon>
        <taxon>Planctomycetota</taxon>
        <taxon>Planctomycetia</taxon>
        <taxon>Pirellulales</taxon>
        <taxon>Pirellulaceae</taxon>
        <taxon>Blastopirellula</taxon>
    </lineage>
</organism>
<name>A3ZVA5_9BACT</name>